<accession>A0ABR7MAZ8</accession>
<dbReference type="SUPFAM" id="SSF51735">
    <property type="entry name" value="NAD(P)-binding Rossmann-fold domains"/>
    <property type="match status" value="1"/>
</dbReference>
<feature type="domain" description="NAD-dependent epimerase/dehydratase" evidence="2">
    <location>
        <begin position="6"/>
        <end position="234"/>
    </location>
</feature>
<dbReference type="InterPro" id="IPR036291">
    <property type="entry name" value="NAD(P)-bd_dom_sf"/>
</dbReference>
<evidence type="ECO:0000313" key="4">
    <source>
        <dbReference type="Proteomes" id="UP000765802"/>
    </source>
</evidence>
<evidence type="ECO:0000256" key="1">
    <source>
        <dbReference type="ARBA" id="ARBA00007637"/>
    </source>
</evidence>
<sequence>MTREKILVIGACGQIGVELTLALRKIYGNNNVIASDLREENELLKGTGPYVSIDALNKEMLHVLVIRQNITQVYLLAAILSATGEKNPNLAWHLNMQSLLNVLDIAREEKLHKVYWPSSIAVFGPTSPKKDCPQYTIIEPTTVYGISKYAGEFWCNYYFQRFGVDVRSLRYPGLISYKSAPGGGTTDYAVEIFHEALEQKNYKCFLKEDTYLPMMYMPDAIRATIELMEAPADRISVRTSYNLSGVSFSPKEIAAAIKKHIPEFTINYESDYRQAIADSWPQSIDDSIARRDWGWNHEYDLSKMTADMLENLRHELAGN</sequence>
<dbReference type="Gene3D" id="3.40.50.720">
    <property type="entry name" value="NAD(P)-binding Rossmann-like Domain"/>
    <property type="match status" value="1"/>
</dbReference>
<dbReference type="InterPro" id="IPR051225">
    <property type="entry name" value="NAD(P)_epim/dehydratase"/>
</dbReference>
<evidence type="ECO:0000259" key="2">
    <source>
        <dbReference type="Pfam" id="PF01370"/>
    </source>
</evidence>
<gene>
    <name evidence="3" type="ORF">BC349_14125</name>
</gene>
<dbReference type="RefSeq" id="WP_187257513.1">
    <property type="nucleotide sequence ID" value="NZ_JBHULF010000006.1"/>
</dbReference>
<reference evidence="3 4" key="1">
    <citation type="submission" date="2016-07" db="EMBL/GenBank/DDBJ databases">
        <title>Genome analysis of Flavihumibacter stibioxidans YS-17.</title>
        <authorList>
            <person name="Shi K."/>
            <person name="Han Y."/>
            <person name="Wang G."/>
        </authorList>
    </citation>
    <scope>NUCLEOTIDE SEQUENCE [LARGE SCALE GENOMIC DNA]</scope>
    <source>
        <strain evidence="3 4">YS-17</strain>
    </source>
</reference>
<name>A0ABR7MAZ8_9BACT</name>
<dbReference type="EMBL" id="MBUA01000027">
    <property type="protein sequence ID" value="MBC6492195.1"/>
    <property type="molecule type" value="Genomic_DNA"/>
</dbReference>
<organism evidence="3 4">
    <name type="scientific">Flavihumibacter stibioxidans</name>
    <dbReference type="NCBI Taxonomy" id="1834163"/>
    <lineage>
        <taxon>Bacteria</taxon>
        <taxon>Pseudomonadati</taxon>
        <taxon>Bacteroidota</taxon>
        <taxon>Chitinophagia</taxon>
        <taxon>Chitinophagales</taxon>
        <taxon>Chitinophagaceae</taxon>
        <taxon>Flavihumibacter</taxon>
    </lineage>
</organism>
<comment type="similarity">
    <text evidence="1">Belongs to the NAD(P)-dependent epimerase/dehydratase family.</text>
</comment>
<proteinExistence type="inferred from homology"/>
<protein>
    <submittedName>
        <fullName evidence="3">NAD-dependent epimerase</fullName>
    </submittedName>
</protein>
<comment type="caution">
    <text evidence="3">The sequence shown here is derived from an EMBL/GenBank/DDBJ whole genome shotgun (WGS) entry which is preliminary data.</text>
</comment>
<dbReference type="InterPro" id="IPR001509">
    <property type="entry name" value="Epimerase_deHydtase"/>
</dbReference>
<dbReference type="Proteomes" id="UP000765802">
    <property type="component" value="Unassembled WGS sequence"/>
</dbReference>
<dbReference type="Pfam" id="PF01370">
    <property type="entry name" value="Epimerase"/>
    <property type="match status" value="1"/>
</dbReference>
<keyword evidence="4" id="KW-1185">Reference proteome</keyword>
<evidence type="ECO:0000313" key="3">
    <source>
        <dbReference type="EMBL" id="MBC6492195.1"/>
    </source>
</evidence>
<dbReference type="PANTHER" id="PTHR42687">
    <property type="entry name" value="L-THREONINE 3-DEHYDROGENASE"/>
    <property type="match status" value="1"/>
</dbReference>
<dbReference type="PANTHER" id="PTHR42687:SF1">
    <property type="entry name" value="L-THREONINE 3-DEHYDROGENASE, MITOCHONDRIAL"/>
    <property type="match status" value="1"/>
</dbReference>